<gene>
    <name evidence="3" type="ORF">HLRTI_000641</name>
    <name evidence="2" type="ORF">HTIA_2079</name>
</gene>
<dbReference type="PIRSF" id="PIRSF022062">
    <property type="entry name" value="UCP022062"/>
    <property type="match status" value="1"/>
</dbReference>
<dbReference type="GeneID" id="23799367"/>
<evidence type="ECO:0000256" key="1">
    <source>
        <dbReference type="ARBA" id="ARBA00005546"/>
    </source>
</evidence>
<reference evidence="3 4" key="2">
    <citation type="journal article" date="2013" name="PLoS ONE">
        <title>INDIGO - INtegrated Data Warehouse of MIcrobial GenOmes with Examples from the Red Sea Extremophiles.</title>
        <authorList>
            <person name="Alam I."/>
            <person name="Antunes A."/>
            <person name="Kamau A.A."/>
            <person name="Ba Alawi W."/>
            <person name="Kalkatawi M."/>
            <person name="Stingl U."/>
            <person name="Bajic V.B."/>
        </authorList>
    </citation>
    <scope>NUCLEOTIDE SEQUENCE [LARGE SCALE GENOMIC DNA]</scope>
    <source>
        <strain evidence="3 4">SARL4B</strain>
    </source>
</reference>
<dbReference type="OrthoDB" id="69587at2157"/>
<dbReference type="NCBIfam" id="NF011465">
    <property type="entry name" value="PRK14886.1-1"/>
    <property type="match status" value="1"/>
</dbReference>
<name>F7PFZ5_9EURY</name>
<dbReference type="InterPro" id="IPR036504">
    <property type="entry name" value="CGI121/TPRKB_sf"/>
</dbReference>
<dbReference type="Gene3D" id="3.30.2380.10">
    <property type="entry name" value="CGI121/TPRKB"/>
    <property type="match status" value="1"/>
</dbReference>
<protein>
    <submittedName>
        <fullName evidence="3">Kinase binding CGI protein</fullName>
    </submittedName>
</protein>
<organism evidence="3 4">
    <name type="scientific">Halorhabdus tiamatea SARL4B</name>
    <dbReference type="NCBI Taxonomy" id="1033806"/>
    <lineage>
        <taxon>Archaea</taxon>
        <taxon>Methanobacteriati</taxon>
        <taxon>Methanobacteriota</taxon>
        <taxon>Stenosarchaea group</taxon>
        <taxon>Halobacteria</taxon>
        <taxon>Halobacteriales</taxon>
        <taxon>Haloarculaceae</taxon>
        <taxon>Halorhabdus</taxon>
    </lineage>
</organism>
<dbReference type="SUPFAM" id="SSF143870">
    <property type="entry name" value="PF0523-like"/>
    <property type="match status" value="1"/>
</dbReference>
<evidence type="ECO:0000313" key="3">
    <source>
        <dbReference type="EMBL" id="ERJ07283.1"/>
    </source>
</evidence>
<dbReference type="Proteomes" id="UP000003861">
    <property type="component" value="Unassembled WGS sequence"/>
</dbReference>
<keyword evidence="3" id="KW-0418">Kinase</keyword>
<dbReference type="Pfam" id="PF08617">
    <property type="entry name" value="CGI-121"/>
    <property type="match status" value="1"/>
</dbReference>
<dbReference type="STRING" id="1033806.HTIA_2079"/>
<dbReference type="EMBL" id="AFNT02000005">
    <property type="protein sequence ID" value="ERJ07283.1"/>
    <property type="molecule type" value="Genomic_DNA"/>
</dbReference>
<reference evidence="3 4" key="1">
    <citation type="journal article" date="2011" name="J. Bacteriol.">
        <title>Genome sequence of Halorhabdus tiamatea, the first archaeon isolated from a deep-sea anoxic brine lake.</title>
        <authorList>
            <person name="Antunes A."/>
            <person name="Alam I."/>
            <person name="Bajic V.B."/>
            <person name="Stingl U."/>
        </authorList>
    </citation>
    <scope>NUCLEOTIDE SEQUENCE [LARGE SCALE GENOMIC DNA]</scope>
    <source>
        <strain evidence="3 4">SARL4B</strain>
    </source>
</reference>
<dbReference type="EMBL" id="HF571520">
    <property type="protein sequence ID" value="CCQ34193.1"/>
    <property type="molecule type" value="Genomic_DNA"/>
</dbReference>
<dbReference type="AlphaFoldDB" id="F7PFZ5"/>
<keyword evidence="3" id="KW-0808">Transferase</keyword>
<reference evidence="2 5" key="3">
    <citation type="journal article" date="2014" name="Environ. Microbiol.">
        <title>Halorhabdus tiamatea: proteogenomics and glycosidase activity measurements identify the first cultivated euryarchaeon from a deep-sea anoxic brine lake as potential polysaccharide degrader.</title>
        <authorList>
            <person name="Werner J."/>
            <person name="Ferrer M."/>
            <person name="Michel G."/>
            <person name="Mann A.J."/>
            <person name="Huang S."/>
            <person name="Juarez S."/>
            <person name="Ciordia S."/>
            <person name="Albar J.P."/>
            <person name="Alcaide M."/>
            <person name="La Cono V."/>
            <person name="Yakimov M.M."/>
            <person name="Antunes A."/>
            <person name="Taborda M."/>
            <person name="Da Costa M.S."/>
            <person name="Amann R.I."/>
            <person name="Gloeckner F.O."/>
            <person name="Golyshina O.V."/>
            <person name="Golyshin P.N."/>
            <person name="Teeling H."/>
        </authorList>
    </citation>
    <scope>NUCLEOTIDE SEQUENCE [LARGE SCALE GENOMIC DNA]</scope>
    <source>
        <strain evidence="5">SARL4B</strain>
        <strain evidence="2">Type strain: SARL4B</strain>
    </source>
</reference>
<evidence type="ECO:0000313" key="4">
    <source>
        <dbReference type="Proteomes" id="UP000003861"/>
    </source>
</evidence>
<sequence>MQVVEGNLRIDDLDAVLDRLDAIGDEHGVAVQAFDARYVAGREHLRRACELADRAHAREETIARDPGVEIMLYAAGRRQIQDALEMGVSRGEQPAIVVCHAVGDREGQGADAHDTATDRERAACEVVAAMECLEPAETLGASDPELIGEFFDITDAERGATDATLAPLVLERVAMLVVDR</sequence>
<comment type="similarity">
    <text evidence="1">Belongs to the CGI121/TPRKB family.</text>
</comment>
<dbReference type="GO" id="GO:0016301">
    <property type="term" value="F:kinase activity"/>
    <property type="evidence" value="ECO:0007669"/>
    <property type="project" value="UniProtKB-KW"/>
</dbReference>
<dbReference type="KEGG" id="hti:HTIA_2079"/>
<keyword evidence="5" id="KW-1185">Reference proteome</keyword>
<dbReference type="Proteomes" id="UP000015381">
    <property type="component" value="Chromosome I"/>
</dbReference>
<dbReference type="InterPro" id="IPR013926">
    <property type="entry name" value="CGI121/TPRKB"/>
</dbReference>
<proteinExistence type="inferred from homology"/>
<dbReference type="PATRIC" id="fig|1033806.12.peg.2066"/>
<dbReference type="HOGENOM" id="CLU_103619_0_0_2"/>
<accession>F7PFZ5</accession>
<evidence type="ECO:0000313" key="5">
    <source>
        <dbReference type="Proteomes" id="UP000015381"/>
    </source>
</evidence>
<evidence type="ECO:0000313" key="2">
    <source>
        <dbReference type="EMBL" id="CCQ34193.1"/>
    </source>
</evidence>
<dbReference type="eggNOG" id="arCOG02197">
    <property type="taxonomic scope" value="Archaea"/>
</dbReference>
<dbReference type="InterPro" id="IPR016799">
    <property type="entry name" value="UCP022062"/>
</dbReference>
<dbReference type="RefSeq" id="WP_008523969.1">
    <property type="nucleotide sequence ID" value="NC_021921.1"/>
</dbReference>